<proteinExistence type="predicted"/>
<name>A0A558BRJ2_9BACT</name>
<sequence>MLKYSNDNLTVIVEPSSGILRAAWARPLLTANLIDSYYHLLQEAETHGRCRFWHLDLRMRIWPAATFMHWLGETFAPLATQRLGGPVYAACWVTSQHQPHVDDAVTTAMLARTNAAGLHPVFFSSEPAARAWLLEQQAQDKVS</sequence>
<gene>
    <name evidence="1" type="ORF">FNT36_15865</name>
</gene>
<evidence type="ECO:0000313" key="2">
    <source>
        <dbReference type="Proteomes" id="UP000317624"/>
    </source>
</evidence>
<dbReference type="AlphaFoldDB" id="A0A558BRJ2"/>
<dbReference type="Proteomes" id="UP000317624">
    <property type="component" value="Unassembled WGS sequence"/>
</dbReference>
<protein>
    <recommendedName>
        <fullName evidence="3">STAS/SEC14 domain-containing protein</fullName>
    </recommendedName>
</protein>
<evidence type="ECO:0008006" key="3">
    <source>
        <dbReference type="Google" id="ProtNLM"/>
    </source>
</evidence>
<evidence type="ECO:0000313" key="1">
    <source>
        <dbReference type="EMBL" id="TVT39136.1"/>
    </source>
</evidence>
<dbReference type="EMBL" id="VMRJ01000004">
    <property type="protein sequence ID" value="TVT39136.1"/>
    <property type="molecule type" value="Genomic_DNA"/>
</dbReference>
<reference evidence="1 2" key="1">
    <citation type="submission" date="2019-07" db="EMBL/GenBank/DDBJ databases">
        <title>Hymenobacter sp. straun FUR1 Genome sequencing and assembly.</title>
        <authorList>
            <person name="Chhetri G."/>
        </authorList>
    </citation>
    <scope>NUCLEOTIDE SEQUENCE [LARGE SCALE GENOMIC DNA]</scope>
    <source>
        <strain evidence="1 2">Fur1</strain>
    </source>
</reference>
<comment type="caution">
    <text evidence="1">The sequence shown here is derived from an EMBL/GenBank/DDBJ whole genome shotgun (WGS) entry which is preliminary data.</text>
</comment>
<dbReference type="OrthoDB" id="884362at2"/>
<keyword evidence="2" id="KW-1185">Reference proteome</keyword>
<accession>A0A558BRJ2</accession>
<dbReference type="RefSeq" id="WP_144849698.1">
    <property type="nucleotide sequence ID" value="NZ_VMRJ01000004.1"/>
</dbReference>
<organism evidence="1 2">
    <name type="scientific">Hymenobacter setariae</name>
    <dbReference type="NCBI Taxonomy" id="2594794"/>
    <lineage>
        <taxon>Bacteria</taxon>
        <taxon>Pseudomonadati</taxon>
        <taxon>Bacteroidota</taxon>
        <taxon>Cytophagia</taxon>
        <taxon>Cytophagales</taxon>
        <taxon>Hymenobacteraceae</taxon>
        <taxon>Hymenobacter</taxon>
    </lineage>
</organism>